<protein>
    <submittedName>
        <fullName evidence="4">Glucokinase</fullName>
    </submittedName>
</protein>
<organism evidence="4 5">
    <name type="scientific">Mesobacterium hydrothermale</name>
    <dbReference type="NCBI Taxonomy" id="3111907"/>
    <lineage>
        <taxon>Bacteria</taxon>
        <taxon>Pseudomonadati</taxon>
        <taxon>Pseudomonadota</taxon>
        <taxon>Alphaproteobacteria</taxon>
        <taxon>Rhodobacterales</taxon>
        <taxon>Roseobacteraceae</taxon>
        <taxon>Mesobacterium</taxon>
    </lineage>
</organism>
<reference evidence="4 5" key="1">
    <citation type="submission" date="2024-01" db="EMBL/GenBank/DDBJ databases">
        <title>Mesobacterium rodlantinim sp. nov., isolated from shallow sea hydrothermal systems off Kueishantao Island.</title>
        <authorList>
            <person name="Su Z."/>
            <person name="Tang K."/>
        </authorList>
    </citation>
    <scope>NUCLEOTIDE SEQUENCE [LARGE SCALE GENOMIC DNA]</scope>
    <source>
        <strain evidence="4 5">TK19101</strain>
    </source>
</reference>
<dbReference type="Gene3D" id="3.30.420.40">
    <property type="match status" value="1"/>
</dbReference>
<comment type="caution">
    <text evidence="4">The sequence shown here is derived from an EMBL/GenBank/DDBJ whole genome shotgun (WGS) entry which is preliminary data.</text>
</comment>
<dbReference type="Gene3D" id="3.40.367.20">
    <property type="match status" value="1"/>
</dbReference>
<evidence type="ECO:0000256" key="3">
    <source>
        <dbReference type="RuleBase" id="RU004046"/>
    </source>
</evidence>
<dbReference type="EMBL" id="JAYLLH010000008">
    <property type="protein sequence ID" value="MEC3861149.1"/>
    <property type="molecule type" value="Genomic_DNA"/>
</dbReference>
<evidence type="ECO:0000256" key="2">
    <source>
        <dbReference type="ARBA" id="ARBA00022777"/>
    </source>
</evidence>
<dbReference type="Pfam" id="PF02685">
    <property type="entry name" value="Glucokinase"/>
    <property type="match status" value="1"/>
</dbReference>
<dbReference type="SUPFAM" id="SSF53067">
    <property type="entry name" value="Actin-like ATPase domain"/>
    <property type="match status" value="1"/>
</dbReference>
<proteinExistence type="inferred from homology"/>
<dbReference type="PANTHER" id="PTHR47690:SF1">
    <property type="entry name" value="GLUCOKINASE"/>
    <property type="match status" value="1"/>
</dbReference>
<sequence>MAAMTAVVADIGGTNTRVALTHGTTVRTDTIARFRNADHADLSSVLKTYLSDRSETVDAACVAMAGPVHDGVGTLTNLDWTIDRSVIAAATGAGTVAVLNDLQAQGHAIAHLPDDKLDVVFGGPTSGDHAARLVLGVGTGLNAALVYRTERGTLVPPSESGHISLPVQNEEELRLMTFLGRKHGTPGFEEALSGRGVENLYAWACHEAGTLPPGFSAHQVMLAVAEGSDEAAQRAAHVFVRLLGRLAGNLALIQLPYGGIYLCGGVARAFGPYYEAMGFAQSFLDKGRFADFMRQFAVYVVNDDYAALTGSAWHLQELIETA</sequence>
<evidence type="ECO:0000313" key="5">
    <source>
        <dbReference type="Proteomes" id="UP001348149"/>
    </source>
</evidence>
<dbReference type="InterPro" id="IPR050201">
    <property type="entry name" value="Bacterial_glucokinase"/>
</dbReference>
<keyword evidence="5" id="KW-1185">Reference proteome</keyword>
<keyword evidence="2" id="KW-0418">Kinase</keyword>
<accession>A0ABU6HFA5</accession>
<evidence type="ECO:0000313" key="4">
    <source>
        <dbReference type="EMBL" id="MEC3861149.1"/>
    </source>
</evidence>
<dbReference type="InterPro" id="IPR043129">
    <property type="entry name" value="ATPase_NBD"/>
</dbReference>
<gene>
    <name evidence="4" type="ORF">VK792_07625</name>
</gene>
<keyword evidence="1" id="KW-0808">Transferase</keyword>
<comment type="similarity">
    <text evidence="3">Belongs to the bacterial glucokinase family.</text>
</comment>
<dbReference type="RefSeq" id="WP_326296853.1">
    <property type="nucleotide sequence ID" value="NZ_JAYLLH010000008.1"/>
</dbReference>
<dbReference type="Proteomes" id="UP001348149">
    <property type="component" value="Unassembled WGS sequence"/>
</dbReference>
<dbReference type="InterPro" id="IPR003836">
    <property type="entry name" value="Glucokinase"/>
</dbReference>
<evidence type="ECO:0000256" key="1">
    <source>
        <dbReference type="ARBA" id="ARBA00022679"/>
    </source>
</evidence>
<dbReference type="CDD" id="cd24008">
    <property type="entry name" value="ASKHA_NBD_GLK"/>
    <property type="match status" value="1"/>
</dbReference>
<name>A0ABU6HFA5_9RHOB</name>
<dbReference type="PANTHER" id="PTHR47690">
    <property type="entry name" value="GLUCOKINASE"/>
    <property type="match status" value="1"/>
</dbReference>